<keyword evidence="5" id="KW-0119">Carbohydrate metabolism</keyword>
<organism evidence="6 7">
    <name type="scientific">Luteolibacter pohnpeiensis</name>
    <dbReference type="NCBI Taxonomy" id="454153"/>
    <lineage>
        <taxon>Bacteria</taxon>
        <taxon>Pseudomonadati</taxon>
        <taxon>Verrucomicrobiota</taxon>
        <taxon>Verrucomicrobiia</taxon>
        <taxon>Verrucomicrobiales</taxon>
        <taxon>Verrucomicrobiaceae</taxon>
        <taxon>Luteolibacter</taxon>
    </lineage>
</organism>
<accession>A0A934S4N0</accession>
<name>A0A934S4N0_9BACT</name>
<dbReference type="GO" id="GO:0016787">
    <property type="term" value="F:hydrolase activity"/>
    <property type="evidence" value="ECO:0007669"/>
    <property type="project" value="UniProtKB-KW"/>
</dbReference>
<keyword evidence="4" id="KW-0460">Magnesium</keyword>
<dbReference type="InterPro" id="IPR011330">
    <property type="entry name" value="Glyco_hydro/deAcase_b/a-brl"/>
</dbReference>
<evidence type="ECO:0000256" key="1">
    <source>
        <dbReference type="ARBA" id="ARBA00001946"/>
    </source>
</evidence>
<dbReference type="Gene3D" id="3.20.20.370">
    <property type="entry name" value="Glycoside hydrolase/deacetylase"/>
    <property type="match status" value="1"/>
</dbReference>
<dbReference type="Proteomes" id="UP000603141">
    <property type="component" value="Unassembled WGS sequence"/>
</dbReference>
<evidence type="ECO:0000313" key="6">
    <source>
        <dbReference type="EMBL" id="MBK1883060.1"/>
    </source>
</evidence>
<dbReference type="SUPFAM" id="SSF88713">
    <property type="entry name" value="Glycoside hydrolase/deacetylase"/>
    <property type="match status" value="1"/>
</dbReference>
<dbReference type="GO" id="GO:0019213">
    <property type="term" value="F:deacetylase activity"/>
    <property type="evidence" value="ECO:0007669"/>
    <property type="project" value="TreeGrafter"/>
</dbReference>
<keyword evidence="2" id="KW-0479">Metal-binding</keyword>
<dbReference type="RefSeq" id="WP_200270811.1">
    <property type="nucleotide sequence ID" value="NZ_JAENIJ010000017.1"/>
</dbReference>
<evidence type="ECO:0000256" key="4">
    <source>
        <dbReference type="ARBA" id="ARBA00022842"/>
    </source>
</evidence>
<dbReference type="EMBL" id="JAENIJ010000017">
    <property type="protein sequence ID" value="MBK1883060.1"/>
    <property type="molecule type" value="Genomic_DNA"/>
</dbReference>
<comment type="cofactor">
    <cofactor evidence="1">
        <name>Mg(2+)</name>
        <dbReference type="ChEBI" id="CHEBI:18420"/>
    </cofactor>
</comment>
<dbReference type="PANTHER" id="PTHR31609">
    <property type="entry name" value="YDJC DEACETYLASE FAMILY MEMBER"/>
    <property type="match status" value="1"/>
</dbReference>
<dbReference type="Pfam" id="PF04794">
    <property type="entry name" value="YdjC"/>
    <property type="match status" value="1"/>
</dbReference>
<dbReference type="GO" id="GO:0046872">
    <property type="term" value="F:metal ion binding"/>
    <property type="evidence" value="ECO:0007669"/>
    <property type="project" value="UniProtKB-KW"/>
</dbReference>
<gene>
    <name evidence="6" type="ORF">JIN85_11580</name>
</gene>
<keyword evidence="7" id="KW-1185">Reference proteome</keyword>
<comment type="caution">
    <text evidence="6">The sequence shown here is derived from an EMBL/GenBank/DDBJ whole genome shotgun (WGS) entry which is preliminary data.</text>
</comment>
<protein>
    <submittedName>
        <fullName evidence="6">ChbG/HpnK family deacetylase</fullName>
    </submittedName>
</protein>
<evidence type="ECO:0000256" key="5">
    <source>
        <dbReference type="ARBA" id="ARBA00023277"/>
    </source>
</evidence>
<evidence type="ECO:0000256" key="3">
    <source>
        <dbReference type="ARBA" id="ARBA00022801"/>
    </source>
</evidence>
<sequence>MKRLTLCADDYAQNPGISHGIRELAKSGRISAVSCFTTTEHWPYEGKLLQSCSGNFDTGLHFNLTHQTGKPLEKWIGDSLRGKLNASEIREALISQWRNFEQVLGKSPDYLDGHQHVHILPGVSEIIADTLGRLGAPEAFPVRRIAKPSATFSWHPKLLVKRAILQFLSQIGEPALSHTYPGNPWFAGIYLLDRPSDFEVHMKNWIRNVPDSTLIMCHPGHRCNDPDDPIPNARTVEYDYLSSDAFEADLRNAHAILVPFRKLIS</sequence>
<reference evidence="6" key="1">
    <citation type="submission" date="2021-01" db="EMBL/GenBank/DDBJ databases">
        <title>Modified the classification status of verrucomicrobia.</title>
        <authorList>
            <person name="Feng X."/>
        </authorList>
    </citation>
    <scope>NUCLEOTIDE SEQUENCE</scope>
    <source>
        <strain evidence="6">KCTC 22041</strain>
    </source>
</reference>
<proteinExistence type="predicted"/>
<dbReference type="PANTHER" id="PTHR31609:SF1">
    <property type="entry name" value="CARBOHYDRATE DEACETYLASE"/>
    <property type="match status" value="1"/>
</dbReference>
<dbReference type="InterPro" id="IPR006879">
    <property type="entry name" value="YdjC-like"/>
</dbReference>
<evidence type="ECO:0000313" key="7">
    <source>
        <dbReference type="Proteomes" id="UP000603141"/>
    </source>
</evidence>
<evidence type="ECO:0000256" key="2">
    <source>
        <dbReference type="ARBA" id="ARBA00022723"/>
    </source>
</evidence>
<dbReference type="GO" id="GO:0005975">
    <property type="term" value="P:carbohydrate metabolic process"/>
    <property type="evidence" value="ECO:0007669"/>
    <property type="project" value="InterPro"/>
</dbReference>
<dbReference type="AlphaFoldDB" id="A0A934S4N0"/>
<dbReference type="CDD" id="cd10807">
    <property type="entry name" value="YdjC_like_3"/>
    <property type="match status" value="1"/>
</dbReference>
<keyword evidence="3" id="KW-0378">Hydrolase</keyword>